<dbReference type="SUPFAM" id="SSF52200">
    <property type="entry name" value="Toll/Interleukin receptor TIR domain"/>
    <property type="match status" value="2"/>
</dbReference>
<dbReference type="Pfam" id="PF13676">
    <property type="entry name" value="TIR_2"/>
    <property type="match status" value="1"/>
</dbReference>
<protein>
    <recommendedName>
        <fullName evidence="1">TIR domain-containing protein</fullName>
    </recommendedName>
</protein>
<evidence type="ECO:0000259" key="1">
    <source>
        <dbReference type="PROSITE" id="PS50104"/>
    </source>
</evidence>
<dbReference type="InterPro" id="IPR000157">
    <property type="entry name" value="TIR_dom"/>
</dbReference>
<dbReference type="PROSITE" id="PS50104">
    <property type="entry name" value="TIR"/>
    <property type="match status" value="1"/>
</dbReference>
<dbReference type="Gene3D" id="3.40.50.10140">
    <property type="entry name" value="Toll/interleukin-1 receptor homology (TIR) domain"/>
    <property type="match status" value="3"/>
</dbReference>
<evidence type="ECO:0000313" key="2">
    <source>
        <dbReference type="EMBL" id="CAD9681956.1"/>
    </source>
</evidence>
<reference evidence="2" key="1">
    <citation type="submission" date="2021-01" db="EMBL/GenBank/DDBJ databases">
        <authorList>
            <person name="Corre E."/>
            <person name="Pelletier E."/>
            <person name="Niang G."/>
            <person name="Scheremetjew M."/>
            <person name="Finn R."/>
            <person name="Kale V."/>
            <person name="Holt S."/>
            <person name="Cochrane G."/>
            <person name="Meng A."/>
            <person name="Brown T."/>
            <person name="Cohen L."/>
        </authorList>
    </citation>
    <scope>NUCLEOTIDE SEQUENCE</scope>
    <source>
        <strain evidence="2">NY070348D</strain>
    </source>
</reference>
<organism evidence="2">
    <name type="scientific">Mucochytrium quahogii</name>
    <dbReference type="NCBI Taxonomy" id="96639"/>
    <lineage>
        <taxon>Eukaryota</taxon>
        <taxon>Sar</taxon>
        <taxon>Stramenopiles</taxon>
        <taxon>Bigyra</taxon>
        <taxon>Labyrinthulomycetes</taxon>
        <taxon>Thraustochytrida</taxon>
        <taxon>Thraustochytriidae</taxon>
        <taxon>Mucochytrium</taxon>
    </lineage>
</organism>
<proteinExistence type="predicted"/>
<gene>
    <name evidence="2" type="ORF">QSP1433_LOCUS7501</name>
</gene>
<sequence>MERNPNEIEKVDEYWFKNKYGAPVSVQLALGDITQLKQENAVDLLVLSSLRGDYSETRTSLIGALARTGIHVSEYAKDKQEDLRHSHHCWISKKLPKKYSYRRFLCFETPYNVVGPHEIVGIIFRALIAMAKDTKTLIMPVLCSRANYGDPALMVKGILRAFHYWTRRGLKLQHMKIVMFDYDQGVVDTFSDLQKSELALLGKEQHVVKAKVVPTTKLFKSKKKTTAKKSAPPPQSRSSNLEETLIAHDEGSFAQAPLPAPGAPPVIMQSFASAVSDEPLFRDASAIPSSAEPLMVLSSTDDSTPVICSVAAAKSDQLTIGVSFNVLDRAIVETIKQIVALNNPELKVLEFMGDAEEKQAVDIDFSLCGVVKFLAVLTPNYLQDASCMDHFNCALLEDSNLLVPILAKETELPRYMTLIQYHDARPGGARDLFPVCIAACTDLENRATNEKDTPCPVDENGKEYDVFISYSQKFASQAKAAMEMLKHFNPNLRCFVDTVNLKTGGRWQKALYDALDSTYCVFCLLSPAYFDSKFCQDELALSKLASDEGRCVLAFHTVIPWERTDEIPSFVFDLLRPSESLHVCAERVVKLAAAQREKKQAPVFLDTFPYMNTLKENSLLKAQRLCKTLDLNPAPEPVVAIISHPDDEAEVSRVLDAFSSPDGSFKGYLKLFPLSEQNHTVAIFEEIEACTYLIPLISDSFVKCPTCMAALHMGVFRNRNVNRCILPAFLRRTTTCSLPSFLRLLPSIQLCDGINLESFCDLARCGALLASVDKLDDFETLVVFDNI</sequence>
<dbReference type="InterPro" id="IPR035897">
    <property type="entry name" value="Toll_tir_struct_dom_sf"/>
</dbReference>
<dbReference type="GO" id="GO:0007165">
    <property type="term" value="P:signal transduction"/>
    <property type="evidence" value="ECO:0007669"/>
    <property type="project" value="InterPro"/>
</dbReference>
<dbReference type="AlphaFoldDB" id="A0A7S2RVX3"/>
<name>A0A7S2RVX3_9STRA</name>
<accession>A0A7S2RVX3</accession>
<dbReference type="EMBL" id="HBHK01011919">
    <property type="protein sequence ID" value="CAD9681956.1"/>
    <property type="molecule type" value="Transcribed_RNA"/>
</dbReference>
<feature type="domain" description="TIR" evidence="1">
    <location>
        <begin position="462"/>
        <end position="599"/>
    </location>
</feature>